<dbReference type="PANTHER" id="PTHR41771">
    <property type="entry name" value="MEMBRANE PROTEIN-RELATED"/>
    <property type="match status" value="1"/>
</dbReference>
<dbReference type="Proteomes" id="UP000228767">
    <property type="component" value="Unassembled WGS sequence"/>
</dbReference>
<dbReference type="Pfam" id="PF07907">
    <property type="entry name" value="YibE_F"/>
    <property type="match status" value="1"/>
</dbReference>
<reference evidence="2 3" key="1">
    <citation type="submission" date="2017-09" db="EMBL/GenBank/DDBJ databases">
        <title>Depth-based differentiation of microbial function through sediment-hosted aquifers and enrichment of novel symbionts in the deep terrestrial subsurface.</title>
        <authorList>
            <person name="Probst A.J."/>
            <person name="Ladd B."/>
            <person name="Jarett J.K."/>
            <person name="Geller-Mcgrath D.E."/>
            <person name="Sieber C.M."/>
            <person name="Emerson J.B."/>
            <person name="Anantharaman K."/>
            <person name="Thomas B.C."/>
            <person name="Malmstrom R."/>
            <person name="Stieglmeier M."/>
            <person name="Klingl A."/>
            <person name="Woyke T."/>
            <person name="Ryan C.M."/>
            <person name="Banfield J.F."/>
        </authorList>
    </citation>
    <scope>NUCLEOTIDE SEQUENCE [LARGE SCALE GENOMIC DNA]</scope>
    <source>
        <strain evidence="2">CG10_big_fil_rev_8_21_14_0_10_51_16</strain>
    </source>
</reference>
<comment type="caution">
    <text evidence="2">The sequence shown here is derived from an EMBL/GenBank/DDBJ whole genome shotgun (WGS) entry which is preliminary data.</text>
</comment>
<accession>A0A2H0RDU9</accession>
<feature type="transmembrane region" description="Helical" evidence="1">
    <location>
        <begin position="342"/>
        <end position="364"/>
    </location>
</feature>
<evidence type="ECO:0000313" key="3">
    <source>
        <dbReference type="Proteomes" id="UP000228767"/>
    </source>
</evidence>
<organism evidence="2 3">
    <name type="scientific">Candidatus Vogelbacteria bacterium CG10_big_fil_rev_8_21_14_0_10_51_16</name>
    <dbReference type="NCBI Taxonomy" id="1975045"/>
    <lineage>
        <taxon>Bacteria</taxon>
        <taxon>Candidatus Vogeliibacteriota</taxon>
    </lineage>
</organism>
<keyword evidence="1" id="KW-0812">Transmembrane</keyword>
<feature type="transmembrane region" description="Helical" evidence="1">
    <location>
        <begin position="199"/>
        <end position="222"/>
    </location>
</feature>
<proteinExistence type="predicted"/>
<dbReference type="InterPro" id="IPR012507">
    <property type="entry name" value="YibE_F"/>
</dbReference>
<evidence type="ECO:0008006" key="4">
    <source>
        <dbReference type="Google" id="ProtNLM"/>
    </source>
</evidence>
<gene>
    <name evidence="2" type="ORF">COV10_04060</name>
</gene>
<dbReference type="AlphaFoldDB" id="A0A2H0RDU9"/>
<evidence type="ECO:0000256" key="1">
    <source>
        <dbReference type="SAM" id="Phobius"/>
    </source>
</evidence>
<feature type="transmembrane region" description="Helical" evidence="1">
    <location>
        <begin position="173"/>
        <end position="192"/>
    </location>
</feature>
<dbReference type="PANTHER" id="PTHR41771:SF1">
    <property type="entry name" value="MEMBRANE PROTEIN"/>
    <property type="match status" value="1"/>
</dbReference>
<sequence>MPPHKLSARRVLSTIVTVGFFLGLASLSGSIAHAHGEGEASEPIRAEVVRVLADTLEGLPGLSLQTRVQELEVRLLNGPEEGGLVVLVNDLVPLSVGDKLFVTSFVASDNTLAYGILEPDRRGALLLFAILFAAIVVFFGGKQGLRALLALAGSFFIIFYLLFPALLAGYPPVLVSTLVAVAIITFAILVTHGWNKTSLAALLGTITTILLAIIFAELAVSATNLSGFADEAAMYVNLDSGGLLNFRGLLLGAIIIGILGVLDDVAITQAAAVEQLRKAAPHLSRKELYRKALVIGREHVGALVNTLALAYAGAALPLLLYLASGAEPFALAINREVFAAEIIRTIVGSTAIIFAVPITTWLAVRLLETKGVQLL</sequence>
<keyword evidence="1" id="KW-1133">Transmembrane helix</keyword>
<dbReference type="EMBL" id="PCYI01000025">
    <property type="protein sequence ID" value="PIR44647.1"/>
    <property type="molecule type" value="Genomic_DNA"/>
</dbReference>
<feature type="transmembrane region" description="Helical" evidence="1">
    <location>
        <begin position="300"/>
        <end position="322"/>
    </location>
</feature>
<keyword evidence="1" id="KW-0472">Membrane</keyword>
<feature type="transmembrane region" description="Helical" evidence="1">
    <location>
        <begin position="242"/>
        <end position="262"/>
    </location>
</feature>
<evidence type="ECO:0000313" key="2">
    <source>
        <dbReference type="EMBL" id="PIR44647.1"/>
    </source>
</evidence>
<protein>
    <recommendedName>
        <fullName evidence="4">YibE/F family protein</fullName>
    </recommendedName>
</protein>
<feature type="transmembrane region" description="Helical" evidence="1">
    <location>
        <begin position="123"/>
        <end position="141"/>
    </location>
</feature>
<name>A0A2H0RDU9_9BACT</name>
<feature type="transmembrane region" description="Helical" evidence="1">
    <location>
        <begin position="148"/>
        <end position="167"/>
    </location>
</feature>